<dbReference type="InterPro" id="IPR000182">
    <property type="entry name" value="GNAT_dom"/>
</dbReference>
<keyword evidence="1 4" id="KW-0808">Transferase</keyword>
<evidence type="ECO:0000256" key="2">
    <source>
        <dbReference type="ARBA" id="ARBA00023315"/>
    </source>
</evidence>
<dbReference type="EMBL" id="LSGP01000026">
    <property type="protein sequence ID" value="KYZ74966.1"/>
    <property type="molecule type" value="Genomic_DNA"/>
</dbReference>
<dbReference type="Proteomes" id="UP000076268">
    <property type="component" value="Unassembled WGS sequence"/>
</dbReference>
<protein>
    <submittedName>
        <fullName evidence="4">Acetyltransferase</fullName>
    </submittedName>
</protein>
<dbReference type="InterPro" id="IPR016181">
    <property type="entry name" value="Acyl_CoA_acyltransferase"/>
</dbReference>
<dbReference type="PANTHER" id="PTHR43877">
    <property type="entry name" value="AMINOALKYLPHOSPHONATE N-ACETYLTRANSFERASE-RELATED-RELATED"/>
    <property type="match status" value="1"/>
</dbReference>
<proteinExistence type="predicted"/>
<evidence type="ECO:0000256" key="1">
    <source>
        <dbReference type="ARBA" id="ARBA00022679"/>
    </source>
</evidence>
<dbReference type="STRING" id="1794912.AXX12_15415"/>
<name>A0A154BM22_ANASB</name>
<dbReference type="Pfam" id="PF00583">
    <property type="entry name" value="Acetyltransf_1"/>
    <property type="match status" value="1"/>
</dbReference>
<dbReference type="PANTHER" id="PTHR43877:SF2">
    <property type="entry name" value="AMINOALKYLPHOSPHONATE N-ACETYLTRANSFERASE-RELATED"/>
    <property type="match status" value="1"/>
</dbReference>
<dbReference type="Gene3D" id="3.40.630.30">
    <property type="match status" value="1"/>
</dbReference>
<comment type="caution">
    <text evidence="4">The sequence shown here is derived from an EMBL/GenBank/DDBJ whole genome shotgun (WGS) entry which is preliminary data.</text>
</comment>
<dbReference type="OrthoDB" id="9796381at2"/>
<organism evidence="4 5">
    <name type="scientific">Anaerosporomusa subterranea</name>
    <dbReference type="NCBI Taxonomy" id="1794912"/>
    <lineage>
        <taxon>Bacteria</taxon>
        <taxon>Bacillati</taxon>
        <taxon>Bacillota</taxon>
        <taxon>Negativicutes</taxon>
        <taxon>Acetonemataceae</taxon>
        <taxon>Anaerosporomusa</taxon>
    </lineage>
</organism>
<gene>
    <name evidence="4" type="ORF">AXX12_15415</name>
</gene>
<dbReference type="AlphaFoldDB" id="A0A154BM22"/>
<dbReference type="PROSITE" id="PS51186">
    <property type="entry name" value="GNAT"/>
    <property type="match status" value="1"/>
</dbReference>
<dbReference type="GO" id="GO:0016747">
    <property type="term" value="F:acyltransferase activity, transferring groups other than amino-acyl groups"/>
    <property type="evidence" value="ECO:0007669"/>
    <property type="project" value="InterPro"/>
</dbReference>
<evidence type="ECO:0000259" key="3">
    <source>
        <dbReference type="PROSITE" id="PS51186"/>
    </source>
</evidence>
<accession>A0A154BM22</accession>
<keyword evidence="2" id="KW-0012">Acyltransferase</keyword>
<evidence type="ECO:0000313" key="5">
    <source>
        <dbReference type="Proteomes" id="UP000076268"/>
    </source>
</evidence>
<feature type="domain" description="N-acetyltransferase" evidence="3">
    <location>
        <begin position="1"/>
        <end position="165"/>
    </location>
</feature>
<dbReference type="InterPro" id="IPR050832">
    <property type="entry name" value="Bact_Acetyltransf"/>
</dbReference>
<evidence type="ECO:0000313" key="4">
    <source>
        <dbReference type="EMBL" id="KYZ74966.1"/>
    </source>
</evidence>
<dbReference type="SUPFAM" id="SSF55729">
    <property type="entry name" value="Acyl-CoA N-acyltransferases (Nat)"/>
    <property type="match status" value="1"/>
</dbReference>
<dbReference type="RefSeq" id="WP_066245716.1">
    <property type="nucleotide sequence ID" value="NZ_LSGP01000026.1"/>
</dbReference>
<reference evidence="4 5" key="1">
    <citation type="submission" date="2016-02" db="EMBL/GenBank/DDBJ databases">
        <title>Anaerosporomusa subterraneum gen. nov., sp. nov., a spore-forming obligate anaerobe isolated from saprolite.</title>
        <authorList>
            <person name="Choi J.K."/>
            <person name="Shah M."/>
            <person name="Yee N."/>
        </authorList>
    </citation>
    <scope>NUCLEOTIDE SEQUENCE [LARGE SCALE GENOMIC DNA]</scope>
    <source>
        <strain evidence="4 5">RU4</strain>
    </source>
</reference>
<sequence>MIRQAKIDDLPCIMDIVQKTIKEMRNYNNTQWDETYPQASNFATDIEKGELFAVDRDSRLAGFICINRVEPLEYNELPWSQDCLALVIHRMAVDTNCRGNGVGTELLAHAECLASQAQINYLKTDTNSLNTNAQKLFERCGYRRVGAMNFLGKETPFYCYEKSINI</sequence>
<keyword evidence="5" id="KW-1185">Reference proteome</keyword>
<dbReference type="CDD" id="cd04301">
    <property type="entry name" value="NAT_SF"/>
    <property type="match status" value="1"/>
</dbReference>